<protein>
    <recommendedName>
        <fullName evidence="4">RNA polymerase II transcription factor SIII subunit A</fullName>
    </recommendedName>
</protein>
<evidence type="ECO:0000313" key="2">
    <source>
        <dbReference type="EMBL" id="BCR89152.1"/>
    </source>
</evidence>
<dbReference type="EMBL" id="AP024420">
    <property type="protein sequence ID" value="BCR89152.1"/>
    <property type="molecule type" value="Genomic_DNA"/>
</dbReference>
<dbReference type="PANTHER" id="PTHR15141">
    <property type="entry name" value="TRANSCRIPTION ELONGATION FACTOR B POLYPEPTIDE 3"/>
    <property type="match status" value="1"/>
</dbReference>
<dbReference type="KEGG" id="ache:ACHE_50350A"/>
<dbReference type="Pfam" id="PF06881">
    <property type="entry name" value="Elongin_A"/>
    <property type="match status" value="1"/>
</dbReference>
<feature type="compositionally biased region" description="Polar residues" evidence="1">
    <location>
        <begin position="262"/>
        <end position="279"/>
    </location>
</feature>
<name>A0A7R7VR43_ASPCH</name>
<feature type="region of interest" description="Disordered" evidence="1">
    <location>
        <begin position="174"/>
        <end position="402"/>
    </location>
</feature>
<dbReference type="GeneID" id="66983510"/>
<feature type="compositionally biased region" description="Polar residues" evidence="1">
    <location>
        <begin position="293"/>
        <end position="319"/>
    </location>
</feature>
<accession>A0A7R7VR43</accession>
<dbReference type="PANTHER" id="PTHR15141:SF76">
    <property type="entry name" value="TRANSCRIPTION ELONGATION FACTOR B POLYPEPTIDE 3"/>
    <property type="match status" value="1"/>
</dbReference>
<dbReference type="InterPro" id="IPR010684">
    <property type="entry name" value="RNA_pol_II_trans_fac_SIII_A"/>
</dbReference>
<dbReference type="AlphaFoldDB" id="A0A7R7VR43"/>
<evidence type="ECO:0000313" key="3">
    <source>
        <dbReference type="Proteomes" id="UP000637239"/>
    </source>
</evidence>
<dbReference type="GO" id="GO:0070449">
    <property type="term" value="C:elongin complex"/>
    <property type="evidence" value="ECO:0007669"/>
    <property type="project" value="InterPro"/>
</dbReference>
<dbReference type="RefSeq" id="XP_043137674.1">
    <property type="nucleotide sequence ID" value="XM_043280057.1"/>
</dbReference>
<evidence type="ECO:0000256" key="1">
    <source>
        <dbReference type="SAM" id="MobiDB-lite"/>
    </source>
</evidence>
<dbReference type="GO" id="GO:0006368">
    <property type="term" value="P:transcription elongation by RNA polymerase II"/>
    <property type="evidence" value="ECO:0007669"/>
    <property type="project" value="InterPro"/>
</dbReference>
<evidence type="ECO:0008006" key="4">
    <source>
        <dbReference type="Google" id="ProtNLM"/>
    </source>
</evidence>
<organism evidence="2 3">
    <name type="scientific">Aspergillus chevalieri</name>
    <name type="common">Eurotium chevalieri</name>
    <dbReference type="NCBI Taxonomy" id="182096"/>
    <lineage>
        <taxon>Eukaryota</taxon>
        <taxon>Fungi</taxon>
        <taxon>Dikarya</taxon>
        <taxon>Ascomycota</taxon>
        <taxon>Pezizomycotina</taxon>
        <taxon>Eurotiomycetes</taxon>
        <taxon>Eurotiomycetidae</taxon>
        <taxon>Eurotiales</taxon>
        <taxon>Aspergillaceae</taxon>
        <taxon>Aspergillus</taxon>
        <taxon>Aspergillus subgen. Aspergillus</taxon>
    </lineage>
</organism>
<sequence length="402" mass="44426">MPAPSLLQLSTAAAVKNMKCLDDIGSIPYSLARPFLLKIESPEKLRSIELQSPHIMKDNDELWIGFIKRDIPKWEEYDIPENPESWYEVYCDLRERVQREVDKDAEQLKQAMEGINSKRAQHSTKLVTDQRSVRLPPMKPTERARYAAYDRKIGGIKPVFSSPSSGVSADPMGGPAWSFERPQIPRSFSGDGKKKNSIFSAPKRNKALAVPTGQLHNRASQVKMAPRSLVEAHRQPSEPALAARKASPTSKAHPALRAPGRTRSQPGFGSSNPVITPSLQEREARLRALTSGKPVSSPSSRTQTPSASSRTPAQKSTPATRGPSPPLPAKREVDDLFESSPEPEPQDNQQDPKRKAPKRASPEPTLNVGESKTLPAQAPRFATIRKRPAPSIFMPPKRKKVT</sequence>
<reference evidence="2" key="2">
    <citation type="submission" date="2021-02" db="EMBL/GenBank/DDBJ databases">
        <title>Aspergillus chevalieri M1 genome sequence.</title>
        <authorList>
            <person name="Kadooka C."/>
            <person name="Mori K."/>
            <person name="Futagami T."/>
        </authorList>
    </citation>
    <scope>NUCLEOTIDE SEQUENCE</scope>
    <source>
        <strain evidence="2">M1</strain>
    </source>
</reference>
<reference evidence="2" key="1">
    <citation type="submission" date="2021-01" db="EMBL/GenBank/DDBJ databases">
        <authorList>
            <consortium name="Aspergillus chevalieri M1 genome sequencing consortium"/>
            <person name="Kazuki M."/>
            <person name="Futagami T."/>
        </authorList>
    </citation>
    <scope>NUCLEOTIDE SEQUENCE</scope>
    <source>
        <strain evidence="2">M1</strain>
    </source>
</reference>
<proteinExistence type="predicted"/>
<dbReference type="Gene3D" id="6.10.250.3180">
    <property type="match status" value="1"/>
</dbReference>
<dbReference type="Proteomes" id="UP000637239">
    <property type="component" value="Chromosome 5"/>
</dbReference>
<dbReference type="InterPro" id="IPR051870">
    <property type="entry name" value="Elongin-A_domain"/>
</dbReference>
<keyword evidence="3" id="KW-1185">Reference proteome</keyword>
<gene>
    <name evidence="2" type="ORF">ACHE_50350A</name>
</gene>